<evidence type="ECO:0000256" key="4">
    <source>
        <dbReference type="ARBA" id="ARBA00022737"/>
    </source>
</evidence>
<evidence type="ECO:0000256" key="2">
    <source>
        <dbReference type="ARBA" id="ARBA00006692"/>
    </source>
</evidence>
<comment type="caution">
    <text evidence="11">The sequence shown here is derived from an EMBL/GenBank/DDBJ whole genome shotgun (WGS) entry which is preliminary data.</text>
</comment>
<keyword evidence="12" id="KW-1185">Reference proteome</keyword>
<dbReference type="SUPFAM" id="SSF49265">
    <property type="entry name" value="Fibronectin type III"/>
    <property type="match status" value="2"/>
</dbReference>
<evidence type="ECO:0000313" key="12">
    <source>
        <dbReference type="Proteomes" id="UP001153269"/>
    </source>
</evidence>
<evidence type="ECO:0000256" key="5">
    <source>
        <dbReference type="ARBA" id="ARBA00023319"/>
    </source>
</evidence>
<dbReference type="InterPro" id="IPR003598">
    <property type="entry name" value="Ig_sub2"/>
</dbReference>
<dbReference type="InterPro" id="IPR050964">
    <property type="entry name" value="Striated_Muscle_Regulatory"/>
</dbReference>
<keyword evidence="8" id="KW-1133">Transmembrane helix</keyword>
<feature type="region of interest" description="Disordered" evidence="7">
    <location>
        <begin position="439"/>
        <end position="614"/>
    </location>
</feature>
<dbReference type="EMBL" id="CADEAL010001598">
    <property type="protein sequence ID" value="CAB1433795.1"/>
    <property type="molecule type" value="Genomic_DNA"/>
</dbReference>
<keyword evidence="5" id="KW-0393">Immunoglobulin domain</keyword>
<name>A0A9N7UND0_PLEPL</name>
<evidence type="ECO:0000256" key="1">
    <source>
        <dbReference type="ARBA" id="ARBA00004496"/>
    </source>
</evidence>
<feature type="compositionally biased region" description="Basic residues" evidence="7">
    <location>
        <begin position="492"/>
        <end position="501"/>
    </location>
</feature>
<dbReference type="SUPFAM" id="SSF48726">
    <property type="entry name" value="Immunoglobulin"/>
    <property type="match status" value="6"/>
</dbReference>
<dbReference type="FunFam" id="2.60.40.10:FF:001097">
    <property type="entry name" value="Immunoglobulin-like and fibronectin type III domain-containing protein 1"/>
    <property type="match status" value="1"/>
</dbReference>
<comment type="subcellular location">
    <subcellularLocation>
        <location evidence="1">Cytoplasm</location>
    </subcellularLocation>
</comment>
<keyword evidence="8" id="KW-0812">Transmembrane</keyword>
<keyword evidence="3" id="KW-0963">Cytoplasm</keyword>
<feature type="domain" description="Ig-like" evidence="9">
    <location>
        <begin position="1268"/>
        <end position="1356"/>
    </location>
</feature>
<feature type="domain" description="Ig-like" evidence="9">
    <location>
        <begin position="613"/>
        <end position="698"/>
    </location>
</feature>
<proteinExistence type="inferred from homology"/>
<organism evidence="11 12">
    <name type="scientific">Pleuronectes platessa</name>
    <name type="common">European plaice</name>
    <dbReference type="NCBI Taxonomy" id="8262"/>
    <lineage>
        <taxon>Eukaryota</taxon>
        <taxon>Metazoa</taxon>
        <taxon>Chordata</taxon>
        <taxon>Craniata</taxon>
        <taxon>Vertebrata</taxon>
        <taxon>Euteleostomi</taxon>
        <taxon>Actinopterygii</taxon>
        <taxon>Neopterygii</taxon>
        <taxon>Teleostei</taxon>
        <taxon>Neoteleostei</taxon>
        <taxon>Acanthomorphata</taxon>
        <taxon>Carangaria</taxon>
        <taxon>Pleuronectiformes</taxon>
        <taxon>Pleuronectoidei</taxon>
        <taxon>Pleuronectidae</taxon>
        <taxon>Pleuronectes</taxon>
    </lineage>
</organism>
<feature type="compositionally biased region" description="Basic and acidic residues" evidence="7">
    <location>
        <begin position="527"/>
        <end position="541"/>
    </location>
</feature>
<evidence type="ECO:0000256" key="3">
    <source>
        <dbReference type="ARBA" id="ARBA00022490"/>
    </source>
</evidence>
<dbReference type="InterPro" id="IPR036116">
    <property type="entry name" value="FN3_sf"/>
</dbReference>
<feature type="compositionally biased region" description="Acidic residues" evidence="7">
    <location>
        <begin position="542"/>
        <end position="559"/>
    </location>
</feature>
<dbReference type="PANTHER" id="PTHR13817:SF180">
    <property type="entry name" value="IMMUNOGLOBULIN-LIKE AND FIBRONECTIN TYPE III DOMAIN-CONTAINING 1, TANDEM DUPLICATE 3-RELATED"/>
    <property type="match status" value="1"/>
</dbReference>
<dbReference type="InterPro" id="IPR036179">
    <property type="entry name" value="Ig-like_dom_sf"/>
</dbReference>
<evidence type="ECO:0000259" key="9">
    <source>
        <dbReference type="PROSITE" id="PS50835"/>
    </source>
</evidence>
<feature type="compositionally biased region" description="Acidic residues" evidence="7">
    <location>
        <begin position="569"/>
        <end position="591"/>
    </location>
</feature>
<dbReference type="FunFam" id="2.60.40.10:FF:001401">
    <property type="entry name" value="immunoglobulin-like and fibronectin type III domain-containing protein 1"/>
    <property type="match status" value="1"/>
</dbReference>
<feature type="domain" description="Fibronectin type-III" evidence="10">
    <location>
        <begin position="1155"/>
        <end position="1248"/>
    </location>
</feature>
<dbReference type="Proteomes" id="UP001153269">
    <property type="component" value="Unassembled WGS sequence"/>
</dbReference>
<evidence type="ECO:0000256" key="7">
    <source>
        <dbReference type="SAM" id="MobiDB-lite"/>
    </source>
</evidence>
<dbReference type="PROSITE" id="PS50835">
    <property type="entry name" value="IG_LIKE"/>
    <property type="match status" value="4"/>
</dbReference>
<dbReference type="InterPro" id="IPR007110">
    <property type="entry name" value="Ig-like_dom"/>
</dbReference>
<keyword evidence="6" id="KW-0175">Coiled coil</keyword>
<dbReference type="Pfam" id="PF00041">
    <property type="entry name" value="fn3"/>
    <property type="match status" value="3"/>
</dbReference>
<feature type="domain" description="Ig-like" evidence="9">
    <location>
        <begin position="1060"/>
        <end position="1150"/>
    </location>
</feature>
<feature type="transmembrane region" description="Helical" evidence="8">
    <location>
        <begin position="1408"/>
        <end position="1430"/>
    </location>
</feature>
<evidence type="ECO:0000313" key="11">
    <source>
        <dbReference type="EMBL" id="CAB1433795.1"/>
    </source>
</evidence>
<dbReference type="PROSITE" id="PS50853">
    <property type="entry name" value="FN3"/>
    <property type="match status" value="3"/>
</dbReference>
<reference evidence="11" key="1">
    <citation type="submission" date="2020-03" db="EMBL/GenBank/DDBJ databases">
        <authorList>
            <person name="Weist P."/>
        </authorList>
    </citation>
    <scope>NUCLEOTIDE SEQUENCE</scope>
</reference>
<feature type="domain" description="Fibronectin type-III" evidence="10">
    <location>
        <begin position="803"/>
        <end position="899"/>
    </location>
</feature>
<dbReference type="InterPro" id="IPR003961">
    <property type="entry name" value="FN3_dom"/>
</dbReference>
<dbReference type="FunFam" id="2.60.40.10:FF:000062">
    <property type="entry name" value="Myosin-binding protein C, slow type"/>
    <property type="match status" value="1"/>
</dbReference>
<dbReference type="InterPro" id="IPR003599">
    <property type="entry name" value="Ig_sub"/>
</dbReference>
<evidence type="ECO:0000256" key="8">
    <source>
        <dbReference type="SAM" id="Phobius"/>
    </source>
</evidence>
<dbReference type="SMART" id="SM00409">
    <property type="entry name" value="IG"/>
    <property type="match status" value="6"/>
</dbReference>
<feature type="domain" description="Ig-like" evidence="9">
    <location>
        <begin position="62"/>
        <end position="154"/>
    </location>
</feature>
<keyword evidence="8" id="KW-0472">Membrane</keyword>
<dbReference type="InterPro" id="IPR013783">
    <property type="entry name" value="Ig-like_fold"/>
</dbReference>
<evidence type="ECO:0000256" key="6">
    <source>
        <dbReference type="SAM" id="Coils"/>
    </source>
</evidence>
<evidence type="ECO:0000259" key="10">
    <source>
        <dbReference type="PROSITE" id="PS50853"/>
    </source>
</evidence>
<gene>
    <name evidence="11" type="ORF">PLEPLA_LOCUS21886</name>
</gene>
<keyword evidence="4" id="KW-0677">Repeat</keyword>
<comment type="similarity">
    <text evidence="2">Belongs to the protein kinase superfamily. CAMK Ser/Thr protein kinase family.</text>
</comment>
<dbReference type="FunFam" id="2.60.40.10:FF:000080">
    <property type="entry name" value="Myosin light chain kinase, smooth muscle"/>
    <property type="match status" value="1"/>
</dbReference>
<dbReference type="CDD" id="cd00063">
    <property type="entry name" value="FN3"/>
    <property type="match status" value="3"/>
</dbReference>
<dbReference type="SMART" id="SM00408">
    <property type="entry name" value="IGc2"/>
    <property type="match status" value="4"/>
</dbReference>
<dbReference type="SMART" id="SM00060">
    <property type="entry name" value="FN3"/>
    <property type="match status" value="4"/>
</dbReference>
<dbReference type="InterPro" id="IPR013098">
    <property type="entry name" value="Ig_I-set"/>
</dbReference>
<dbReference type="GO" id="GO:0005737">
    <property type="term" value="C:cytoplasm"/>
    <property type="evidence" value="ECO:0007669"/>
    <property type="project" value="UniProtKB-SubCell"/>
</dbReference>
<feature type="coiled-coil region" evidence="6">
    <location>
        <begin position="1629"/>
        <end position="1663"/>
    </location>
</feature>
<accession>A0A9N7UND0</accession>
<dbReference type="Pfam" id="PF07679">
    <property type="entry name" value="I-set"/>
    <property type="match status" value="6"/>
</dbReference>
<protein>
    <submittedName>
        <fullName evidence="11">Uncharacterized protein</fullName>
    </submittedName>
</protein>
<feature type="compositionally biased region" description="Basic and acidic residues" evidence="7">
    <location>
        <begin position="439"/>
        <end position="457"/>
    </location>
</feature>
<dbReference type="FunFam" id="2.60.40.10:FF:000425">
    <property type="entry name" value="Myosin light chain kinase"/>
    <property type="match status" value="1"/>
</dbReference>
<sequence length="1752" mass="195011">MWKRGKGSGPGVRQNFSLVHRYIQHFNEVSGNKSALIRKRSKTPGVLITQYEVSLPEGKSTPDFQSKPDPVAIKEGKLAVFKAVVIGDPKPEVSWRRAKGNISDKDKYLTKYEKSTGEYILEVHKVSADDTDIYKCCAVNEFGKAVCTATLTVTDVSTDPSDFRKLLRKSKAEQVDGETEDKFWDAILNADIRDYERICSEFGVTDLYMVLKKVEEKKRERMQNKCKDGGIPSDENATEKHNLNGVARKKDFSLKSLLQENPGLTQLDVEKLNLLETALNQEDSEEIKILLTEFKLSTVDFVVKMQEITAQEREDALFECLLTHPLPSITWMGKGSTLEDGEKYSITVSDHKLIHRLLIKDCMLLDKGIYSAVAGITSCNAWLVLEAEGDHTPAGNKRPRKTAVARGAQIDLEKVAREQQIKNQEEMEKILAAVKAKYDEGQTKGESRSTDGGRDPEINAITGLGKNTGAGEHKVDAAKASVLSEQTGSKGSKGKPKKKNPRRDGKASKPNVPGCVTKTGGMVEAPENQKSDGVDFDKVTDADEEEYSEDSEDFSESNDDSSLKHGPDIEDPNEQASDYEESDSEDNEDQTGEVKNPRRAKKSQQQANAGNDPGVQFICGLSDVSAIISETAELTCKLSSGDCDGAWFRDGKKISPDDNFIITKDGAIHKLMIIRCVEEHSGKYRFEADGRKTEAMINVKDPPRFRPEELCAFTEPVIVKVGHNAIFKLHFLGHEPIKIQWYREGDELHDDSNTKIERFASHSRLLLSRCQRKETGEIKIKLKNEHGFTEALSQLIVLDKPTSPLGPAEVMENSPTCIEFRWRPPKDDGGSPVINYTIERQQVGRNTWKKRGEIPGVPSFRDTEVEHGRRYCYRVRAVTAEGTSEVMETDDMQAGTLAFPGPPAPPKVVSAFDDCINLCWNIPINTGGSRILGYILEKRKKGSNLWTVVNCRGWADKSNPSEFVFARDPKEPPGKVTGLKVTETSYTHMVLIWTKPEDKPGIQDEAKGYFVEIRQADCIEWSRCVSVPIITTSFSVKGLKSMDMYWVRVIATNDGGESEPEELANYVLAMPSPGQGNSVRITVHFEASPRPAIMWLKDHVPVAKRATISNSDGSSQLLIPSSERSDSGIYSILVKNFVGQETFSTEVRVTDDPKPPGLVELEENVPDTVTVMWEPSPDEKRDDRLHYTVSELDSTKRTWTTVADRLFNNKITVCNIMHGREYHFRVYAKNDIGISAHSESPTWGTEKKKQKFVVNVPTMKDCDLRCAPTFLVPLKLHTAPKGYECYMSCAVKGDPNPRVTWYRNHISLNTNTNYYISNTCGVCSMLILRVGPKDVGEYTITAENDLGRAESSTVLSVRAPLRPAGTRCPLGVEMTAKHRKPKNNLKNEDVLIKNEVVETEARAGGSNYAGLLVLFLMIVAVGAAGAWLCLQQHQTLTHLTDNITAMQMKIVRLQSSHEEMRQSSDKQHISESVENRLIALEESFALAQKQVGMALATAEQLKTMELPAQVLSLHTEMKTSLAEMQQATVSLEQLEQLQTTVTGLSQTVEVLTGSLGAAESMLEEKEAQLTALGTALIEQAAEMLKLNLEVDAQQAQLKASTLEVETVRELLENELSQQASVEEQLSAVHESLQEQNSAAQSVHSELRAQLENIQLALEAQTAAEPVEEVIEEEEEAATEEAPVEQEVPVAPAEEVVDVVEERRMNRFFWTNSTKEDRELSQSKDTVDNKMNTLGRLYRLLVFSCSLHCVVAL</sequence>
<feature type="domain" description="Fibronectin type-III" evidence="10">
    <location>
        <begin position="972"/>
        <end position="1072"/>
    </location>
</feature>
<dbReference type="PANTHER" id="PTHR13817">
    <property type="entry name" value="TITIN"/>
    <property type="match status" value="1"/>
</dbReference>
<dbReference type="FunFam" id="2.60.40.10:FF:001232">
    <property type="entry name" value="Immunoglobulin-like and fibronectin type III domain-containing 1"/>
    <property type="match status" value="1"/>
</dbReference>
<dbReference type="Gene3D" id="2.60.40.10">
    <property type="entry name" value="Immunoglobulins"/>
    <property type="match status" value="10"/>
</dbReference>